<dbReference type="Gene3D" id="3.30.565.10">
    <property type="entry name" value="Histidine kinase-like ATPase, C-terminal domain"/>
    <property type="match status" value="1"/>
</dbReference>
<evidence type="ECO:0000256" key="8">
    <source>
        <dbReference type="ARBA" id="ARBA00022741"/>
    </source>
</evidence>
<dbReference type="CDD" id="cd00130">
    <property type="entry name" value="PAS"/>
    <property type="match status" value="1"/>
</dbReference>
<dbReference type="GO" id="GO:0030295">
    <property type="term" value="F:protein kinase activator activity"/>
    <property type="evidence" value="ECO:0007669"/>
    <property type="project" value="TreeGrafter"/>
</dbReference>
<evidence type="ECO:0000256" key="7">
    <source>
        <dbReference type="ARBA" id="ARBA00022692"/>
    </source>
</evidence>
<evidence type="ECO:0000256" key="4">
    <source>
        <dbReference type="ARBA" id="ARBA00022475"/>
    </source>
</evidence>
<dbReference type="InterPro" id="IPR050351">
    <property type="entry name" value="BphY/WalK/GraS-like"/>
</dbReference>
<keyword evidence="10" id="KW-0067">ATP-binding</keyword>
<evidence type="ECO:0000256" key="3">
    <source>
        <dbReference type="ARBA" id="ARBA00012438"/>
    </source>
</evidence>
<dbReference type="InterPro" id="IPR005467">
    <property type="entry name" value="His_kinase_dom"/>
</dbReference>
<evidence type="ECO:0000256" key="9">
    <source>
        <dbReference type="ARBA" id="ARBA00022777"/>
    </source>
</evidence>
<dbReference type="Pfam" id="PF00989">
    <property type="entry name" value="PAS"/>
    <property type="match status" value="1"/>
</dbReference>
<keyword evidence="8" id="KW-0547">Nucleotide-binding</keyword>
<dbReference type="SMART" id="SM00388">
    <property type="entry name" value="HisKA"/>
    <property type="match status" value="1"/>
</dbReference>
<dbReference type="SUPFAM" id="SSF103190">
    <property type="entry name" value="Sensory domain-like"/>
    <property type="match status" value="1"/>
</dbReference>
<dbReference type="SUPFAM" id="SSF47384">
    <property type="entry name" value="Homodimeric domain of signal transducing histidine kinase"/>
    <property type="match status" value="1"/>
</dbReference>
<dbReference type="PROSITE" id="PS50109">
    <property type="entry name" value="HIS_KIN"/>
    <property type="match status" value="1"/>
</dbReference>
<dbReference type="InterPro" id="IPR004358">
    <property type="entry name" value="Sig_transdc_His_kin-like_C"/>
</dbReference>
<dbReference type="PROSITE" id="PS50885">
    <property type="entry name" value="HAMP"/>
    <property type="match status" value="1"/>
</dbReference>
<evidence type="ECO:0000256" key="1">
    <source>
        <dbReference type="ARBA" id="ARBA00000085"/>
    </source>
</evidence>
<proteinExistence type="predicted"/>
<dbReference type="GO" id="GO:0005886">
    <property type="term" value="C:plasma membrane"/>
    <property type="evidence" value="ECO:0007669"/>
    <property type="project" value="UniProtKB-SubCell"/>
</dbReference>
<evidence type="ECO:0000256" key="11">
    <source>
        <dbReference type="ARBA" id="ARBA00022989"/>
    </source>
</evidence>
<dbReference type="PANTHER" id="PTHR42878">
    <property type="entry name" value="TWO-COMPONENT HISTIDINE KINASE"/>
    <property type="match status" value="1"/>
</dbReference>
<dbReference type="GO" id="GO:0007234">
    <property type="term" value="P:osmosensory signaling via phosphorelay pathway"/>
    <property type="evidence" value="ECO:0007669"/>
    <property type="project" value="TreeGrafter"/>
</dbReference>
<dbReference type="EC" id="2.7.13.3" evidence="3"/>
<dbReference type="CDD" id="cd00082">
    <property type="entry name" value="HisKA"/>
    <property type="match status" value="1"/>
</dbReference>
<dbReference type="PRINTS" id="PR00344">
    <property type="entry name" value="BCTRLSENSOR"/>
</dbReference>
<dbReference type="InterPro" id="IPR029151">
    <property type="entry name" value="Sensor-like_sf"/>
</dbReference>
<dbReference type="PROSITE" id="PS50113">
    <property type="entry name" value="PAC"/>
    <property type="match status" value="1"/>
</dbReference>
<dbReference type="FunFam" id="3.30.565.10:FF:000006">
    <property type="entry name" value="Sensor histidine kinase WalK"/>
    <property type="match status" value="1"/>
</dbReference>
<dbReference type="GO" id="GO:0005524">
    <property type="term" value="F:ATP binding"/>
    <property type="evidence" value="ECO:0007669"/>
    <property type="project" value="UniProtKB-KW"/>
</dbReference>
<dbReference type="GO" id="GO:0000155">
    <property type="term" value="F:phosphorelay sensor kinase activity"/>
    <property type="evidence" value="ECO:0007669"/>
    <property type="project" value="InterPro"/>
</dbReference>
<dbReference type="SMART" id="SM00304">
    <property type="entry name" value="HAMP"/>
    <property type="match status" value="1"/>
</dbReference>
<keyword evidence="9 18" id="KW-0418">Kinase</keyword>
<evidence type="ECO:0000259" key="15">
    <source>
        <dbReference type="PROSITE" id="PS50109"/>
    </source>
</evidence>
<dbReference type="OrthoDB" id="9813151at2"/>
<dbReference type="CDD" id="cd06225">
    <property type="entry name" value="HAMP"/>
    <property type="match status" value="1"/>
</dbReference>
<reference evidence="18 19" key="1">
    <citation type="submission" date="2016-09" db="EMBL/GenBank/DDBJ databases">
        <authorList>
            <person name="Capua I."/>
            <person name="De Benedictis P."/>
            <person name="Joannis T."/>
            <person name="Lombin L.H."/>
            <person name="Cattoli G."/>
        </authorList>
    </citation>
    <scope>NUCLEOTIDE SEQUENCE [LARGE SCALE GENOMIC DNA]</scope>
    <source>
        <strain evidence="18 19">GluBS11</strain>
    </source>
</reference>
<dbReference type="EMBL" id="FMKA01000005">
    <property type="protein sequence ID" value="SCP96483.1"/>
    <property type="molecule type" value="Genomic_DNA"/>
</dbReference>
<keyword evidence="13 14" id="KW-0472">Membrane</keyword>
<evidence type="ECO:0000259" key="17">
    <source>
        <dbReference type="PROSITE" id="PS50885"/>
    </source>
</evidence>
<evidence type="ECO:0000256" key="13">
    <source>
        <dbReference type="ARBA" id="ARBA00023136"/>
    </source>
</evidence>
<dbReference type="InterPro" id="IPR013767">
    <property type="entry name" value="PAS_fold"/>
</dbReference>
<dbReference type="InterPro" id="IPR000700">
    <property type="entry name" value="PAS-assoc_C"/>
</dbReference>
<dbReference type="RefSeq" id="WP_091231754.1">
    <property type="nucleotide sequence ID" value="NZ_FMKA01000005.1"/>
</dbReference>
<evidence type="ECO:0000313" key="18">
    <source>
        <dbReference type="EMBL" id="SCP96483.1"/>
    </source>
</evidence>
<dbReference type="InterPro" id="IPR003660">
    <property type="entry name" value="HAMP_dom"/>
</dbReference>
<feature type="transmembrane region" description="Helical" evidence="14">
    <location>
        <begin position="6"/>
        <end position="25"/>
    </location>
</feature>
<keyword evidence="12" id="KW-0902">Two-component regulatory system</keyword>
<feature type="transmembrane region" description="Helical" evidence="14">
    <location>
        <begin position="163"/>
        <end position="182"/>
    </location>
</feature>
<dbReference type="SUPFAM" id="SSF55874">
    <property type="entry name" value="ATPase domain of HSP90 chaperone/DNA topoisomerase II/histidine kinase"/>
    <property type="match status" value="1"/>
</dbReference>
<keyword evidence="4" id="KW-1003">Cell membrane</keyword>
<dbReference type="SMART" id="SM00091">
    <property type="entry name" value="PAS"/>
    <property type="match status" value="1"/>
</dbReference>
<dbReference type="GO" id="GO:0006355">
    <property type="term" value="P:regulation of DNA-templated transcription"/>
    <property type="evidence" value="ECO:0007669"/>
    <property type="project" value="InterPro"/>
</dbReference>
<dbReference type="InterPro" id="IPR000014">
    <property type="entry name" value="PAS"/>
</dbReference>
<dbReference type="SUPFAM" id="SSF55785">
    <property type="entry name" value="PYP-like sensor domain (PAS domain)"/>
    <property type="match status" value="1"/>
</dbReference>
<feature type="domain" description="HAMP" evidence="17">
    <location>
        <begin position="184"/>
        <end position="236"/>
    </location>
</feature>
<accession>A0A1D3TRS4</accession>
<sequence length="586" mass="66340">MKKKLFSTYFIIILVTLFISGTAFWNNEHSFVEDMGQDLYLTQAEMLVDVFENTEFDEKETYETFARNYGDDYSIRITLISMDGTVVADSQSDPATMANHASREEVKAAIAGEAMSVQRYSSTLKMDYSYSAVPVTDDEFEGVLRVSVPLDQLQTLDSNLFKTILFSLLIASGVAIVMAIYFSRYLTKPIDEITQVAEKITDGNYDMKIYTRQHDQIGKLAESFNHMTGTLKENMQSLTGKNAELEAILRSMASGVVAVNDSNAVLFHNETFSKMVDLGNKDIIKSSLYSFMRSALIFDVIDDVRETRDTIVREGRLDIRKEKAVRVTGTPLFENEGRMLGVLVVIEDITEMKKLENMRSDFVSNVTHELKTPLTSIRGFVDTLKTGAIHDEKVAMKFLNIIDIEAERLYSLIQDILLLSEIESKKDNNRELCDITPIMNEVVELLASKAGDETKLIYREETPLRPFYCNHNRIKELMINLVDNAINYTEKGSVTITCKEKDDKLIIDVTDTGIGMEEEYLERIFERFYRVDKGRSRKQGGTGLGLSIVKHIVENYHGTIAVRSKVGVGTSMTVELPYKEKAVHSL</sequence>
<dbReference type="FunFam" id="1.10.287.130:FF:000001">
    <property type="entry name" value="Two-component sensor histidine kinase"/>
    <property type="match status" value="1"/>
</dbReference>
<dbReference type="InterPro" id="IPR003594">
    <property type="entry name" value="HATPase_dom"/>
</dbReference>
<keyword evidence="19" id="KW-1185">Reference proteome</keyword>
<protein>
    <recommendedName>
        <fullName evidence="3">histidine kinase</fullName>
        <ecNumber evidence="3">2.7.13.3</ecNumber>
    </recommendedName>
</protein>
<keyword evidence="6" id="KW-0808">Transferase</keyword>
<evidence type="ECO:0000259" key="16">
    <source>
        <dbReference type="PROSITE" id="PS50113"/>
    </source>
</evidence>
<evidence type="ECO:0000313" key="19">
    <source>
        <dbReference type="Proteomes" id="UP000199315"/>
    </source>
</evidence>
<organism evidence="18 19">
    <name type="scientific">Anaerobium acetethylicum</name>
    <dbReference type="NCBI Taxonomy" id="1619234"/>
    <lineage>
        <taxon>Bacteria</taxon>
        <taxon>Bacillati</taxon>
        <taxon>Bacillota</taxon>
        <taxon>Clostridia</taxon>
        <taxon>Lachnospirales</taxon>
        <taxon>Lachnospiraceae</taxon>
        <taxon>Anaerobium</taxon>
    </lineage>
</organism>
<dbReference type="Gene3D" id="6.10.340.10">
    <property type="match status" value="1"/>
</dbReference>
<dbReference type="AlphaFoldDB" id="A0A1D3TRS4"/>
<dbReference type="GO" id="GO:0000156">
    <property type="term" value="F:phosphorelay response regulator activity"/>
    <property type="evidence" value="ECO:0007669"/>
    <property type="project" value="TreeGrafter"/>
</dbReference>
<keyword evidence="7 14" id="KW-0812">Transmembrane</keyword>
<evidence type="ECO:0000256" key="5">
    <source>
        <dbReference type="ARBA" id="ARBA00022553"/>
    </source>
</evidence>
<evidence type="ECO:0000256" key="10">
    <source>
        <dbReference type="ARBA" id="ARBA00022840"/>
    </source>
</evidence>
<keyword evidence="11 14" id="KW-1133">Transmembrane helix</keyword>
<dbReference type="SUPFAM" id="SSF158472">
    <property type="entry name" value="HAMP domain-like"/>
    <property type="match status" value="1"/>
</dbReference>
<evidence type="ECO:0000256" key="2">
    <source>
        <dbReference type="ARBA" id="ARBA00004651"/>
    </source>
</evidence>
<dbReference type="Pfam" id="PF02518">
    <property type="entry name" value="HATPase_c"/>
    <property type="match status" value="1"/>
</dbReference>
<dbReference type="STRING" id="1619234.SAMN05421730_100516"/>
<comment type="subcellular location">
    <subcellularLocation>
        <location evidence="2">Cell membrane</location>
        <topology evidence="2">Multi-pass membrane protein</topology>
    </subcellularLocation>
</comment>
<dbReference type="InterPro" id="IPR003661">
    <property type="entry name" value="HisK_dim/P_dom"/>
</dbReference>
<dbReference type="PANTHER" id="PTHR42878:SF7">
    <property type="entry name" value="SENSOR HISTIDINE KINASE GLRK"/>
    <property type="match status" value="1"/>
</dbReference>
<dbReference type="SMART" id="SM00387">
    <property type="entry name" value="HATPase_c"/>
    <property type="match status" value="1"/>
</dbReference>
<dbReference type="NCBIfam" id="NF046044">
    <property type="entry name" value="PnpS"/>
    <property type="match status" value="1"/>
</dbReference>
<feature type="domain" description="Histidine kinase" evidence="15">
    <location>
        <begin position="365"/>
        <end position="580"/>
    </location>
</feature>
<dbReference type="InterPro" id="IPR035965">
    <property type="entry name" value="PAS-like_dom_sf"/>
</dbReference>
<dbReference type="CDD" id="cd16922">
    <property type="entry name" value="HATPase_EvgS-ArcB-TorS-like"/>
    <property type="match status" value="1"/>
</dbReference>
<name>A0A1D3TRS4_9FIRM</name>
<dbReference type="InterPro" id="IPR036097">
    <property type="entry name" value="HisK_dim/P_sf"/>
</dbReference>
<dbReference type="Gene3D" id="1.10.287.130">
    <property type="match status" value="1"/>
</dbReference>
<evidence type="ECO:0000256" key="12">
    <source>
        <dbReference type="ARBA" id="ARBA00023012"/>
    </source>
</evidence>
<dbReference type="NCBIfam" id="TIGR00229">
    <property type="entry name" value="sensory_box"/>
    <property type="match status" value="1"/>
</dbReference>
<dbReference type="InterPro" id="IPR036890">
    <property type="entry name" value="HATPase_C_sf"/>
</dbReference>
<dbReference type="Pfam" id="PF00512">
    <property type="entry name" value="HisKA"/>
    <property type="match status" value="1"/>
</dbReference>
<gene>
    <name evidence="18" type="ORF">SAMN05421730_100516</name>
</gene>
<evidence type="ECO:0000256" key="14">
    <source>
        <dbReference type="SAM" id="Phobius"/>
    </source>
</evidence>
<comment type="catalytic activity">
    <reaction evidence="1">
        <text>ATP + protein L-histidine = ADP + protein N-phospho-L-histidine.</text>
        <dbReference type="EC" id="2.7.13.3"/>
    </reaction>
</comment>
<evidence type="ECO:0000256" key="6">
    <source>
        <dbReference type="ARBA" id="ARBA00022679"/>
    </source>
</evidence>
<dbReference type="Proteomes" id="UP000199315">
    <property type="component" value="Unassembled WGS sequence"/>
</dbReference>
<keyword evidence="5" id="KW-0597">Phosphoprotein</keyword>
<dbReference type="Pfam" id="PF00672">
    <property type="entry name" value="HAMP"/>
    <property type="match status" value="1"/>
</dbReference>
<dbReference type="Gene3D" id="3.30.450.20">
    <property type="entry name" value="PAS domain"/>
    <property type="match status" value="1"/>
</dbReference>
<feature type="domain" description="PAC" evidence="16">
    <location>
        <begin position="305"/>
        <end position="361"/>
    </location>
</feature>